<protein>
    <submittedName>
        <fullName evidence="5">GntR family transcriptional regulator</fullName>
    </submittedName>
</protein>
<evidence type="ECO:0000256" key="2">
    <source>
        <dbReference type="ARBA" id="ARBA00023125"/>
    </source>
</evidence>
<dbReference type="EMBL" id="CP124535">
    <property type="protein sequence ID" value="WGV15019.1"/>
    <property type="molecule type" value="Genomic_DNA"/>
</dbReference>
<sequence>MSLFQTTYAQLRGDIVFGALAPGLRLRLEELHTRYGASVPTLREVLNRLASEGLVVSEDQRGFAVAPISVANLLELASLRKLIEVHALELSFRMGTVAWESEVVAAHHKLSRIEQQLIAGEAADRSEWKRYDFGFHQTLIGACGSEELLAVHRAVFDKYLRYQMIFLTFRGDIAAREHKALLDAALARDFATARAVLERHVDGGVAHALAAQGEPV</sequence>
<dbReference type="InterPro" id="IPR011711">
    <property type="entry name" value="GntR_C"/>
</dbReference>
<keyword evidence="3" id="KW-0804">Transcription</keyword>
<dbReference type="PANTHER" id="PTHR43537">
    <property type="entry name" value="TRANSCRIPTIONAL REGULATOR, GNTR FAMILY"/>
    <property type="match status" value="1"/>
</dbReference>
<keyword evidence="6" id="KW-1185">Reference proteome</keyword>
<dbReference type="RefSeq" id="WP_281464150.1">
    <property type="nucleotide sequence ID" value="NZ_CP124535.1"/>
</dbReference>
<dbReference type="InterPro" id="IPR008920">
    <property type="entry name" value="TF_FadR/GntR_C"/>
</dbReference>
<dbReference type="Pfam" id="PF07729">
    <property type="entry name" value="FCD"/>
    <property type="match status" value="1"/>
</dbReference>
<keyword evidence="2" id="KW-0238">DNA-binding</keyword>
<evidence type="ECO:0000256" key="1">
    <source>
        <dbReference type="ARBA" id="ARBA00023015"/>
    </source>
</evidence>
<dbReference type="PANTHER" id="PTHR43537:SF20">
    <property type="entry name" value="HTH-TYPE TRANSCRIPTIONAL REPRESSOR GLAR"/>
    <property type="match status" value="1"/>
</dbReference>
<organism evidence="5 6">
    <name type="scientific">Fuscovulum ytuae</name>
    <dbReference type="NCBI Taxonomy" id="3042299"/>
    <lineage>
        <taxon>Bacteria</taxon>
        <taxon>Pseudomonadati</taxon>
        <taxon>Pseudomonadota</taxon>
        <taxon>Alphaproteobacteria</taxon>
        <taxon>Rhodobacterales</taxon>
        <taxon>Paracoccaceae</taxon>
        <taxon>Fuscovulum</taxon>
    </lineage>
</organism>
<gene>
    <name evidence="5" type="ORF">QF092_12050</name>
</gene>
<dbReference type="SMART" id="SM00895">
    <property type="entry name" value="FCD"/>
    <property type="match status" value="1"/>
</dbReference>
<dbReference type="InterPro" id="IPR036390">
    <property type="entry name" value="WH_DNA-bd_sf"/>
</dbReference>
<feature type="domain" description="HTH gntR-type" evidence="4">
    <location>
        <begin position="1"/>
        <end position="68"/>
    </location>
</feature>
<evidence type="ECO:0000313" key="6">
    <source>
        <dbReference type="Proteomes" id="UP001230978"/>
    </source>
</evidence>
<dbReference type="SMART" id="SM00345">
    <property type="entry name" value="HTH_GNTR"/>
    <property type="match status" value="1"/>
</dbReference>
<dbReference type="SUPFAM" id="SSF48008">
    <property type="entry name" value="GntR ligand-binding domain-like"/>
    <property type="match status" value="1"/>
</dbReference>
<name>A0ABY8Q2V1_9RHOB</name>
<dbReference type="SUPFAM" id="SSF46785">
    <property type="entry name" value="Winged helix' DNA-binding domain"/>
    <property type="match status" value="1"/>
</dbReference>
<dbReference type="InterPro" id="IPR000524">
    <property type="entry name" value="Tscrpt_reg_HTH_GntR"/>
</dbReference>
<keyword evidence="1" id="KW-0805">Transcription regulation</keyword>
<accession>A0ABY8Q2V1</accession>
<dbReference type="InterPro" id="IPR036388">
    <property type="entry name" value="WH-like_DNA-bd_sf"/>
</dbReference>
<reference evidence="5 6" key="1">
    <citation type="submission" date="2023-04" db="EMBL/GenBank/DDBJ databases">
        <title>YMD61, complete Genome.</title>
        <authorList>
            <person name="Zhang J."/>
        </authorList>
    </citation>
    <scope>NUCLEOTIDE SEQUENCE [LARGE SCALE GENOMIC DNA]</scope>
    <source>
        <strain evidence="5 6">YMD61</strain>
    </source>
</reference>
<dbReference type="PROSITE" id="PS50949">
    <property type="entry name" value="HTH_GNTR"/>
    <property type="match status" value="1"/>
</dbReference>
<dbReference type="Gene3D" id="1.10.10.10">
    <property type="entry name" value="Winged helix-like DNA-binding domain superfamily/Winged helix DNA-binding domain"/>
    <property type="match status" value="1"/>
</dbReference>
<dbReference type="Gene3D" id="1.20.120.530">
    <property type="entry name" value="GntR ligand-binding domain-like"/>
    <property type="match status" value="1"/>
</dbReference>
<proteinExistence type="predicted"/>
<evidence type="ECO:0000256" key="3">
    <source>
        <dbReference type="ARBA" id="ARBA00023163"/>
    </source>
</evidence>
<evidence type="ECO:0000313" key="5">
    <source>
        <dbReference type="EMBL" id="WGV15019.1"/>
    </source>
</evidence>
<evidence type="ECO:0000259" key="4">
    <source>
        <dbReference type="PROSITE" id="PS50949"/>
    </source>
</evidence>
<dbReference type="Pfam" id="PF00392">
    <property type="entry name" value="GntR"/>
    <property type="match status" value="1"/>
</dbReference>
<dbReference type="Proteomes" id="UP001230978">
    <property type="component" value="Chromosome"/>
</dbReference>